<feature type="binding site" evidence="18">
    <location>
        <position position="58"/>
    </location>
    <ligand>
        <name>K(+)</name>
        <dbReference type="ChEBI" id="CHEBI:29103"/>
    </ligand>
</feature>
<comment type="function">
    <text evidence="17">Catalyzes the dehydration of the S-form of NAD(P)HX at the expense of ADP, which is converted to AMP. Together with NAD(P)HX epimerase, which catalyzes the epimerization of the S- and R-forms, the enzyme allows the repair of both epimers of NAD(P)HX, a damaged form of NAD(P)H that is a result of enzymatic or heat-dependent hydration.</text>
</comment>
<feature type="binding site" evidence="17">
    <location>
        <position position="444"/>
    </location>
    <ligand>
        <name>(6S)-NADPHX</name>
        <dbReference type="ChEBI" id="CHEBI:64076"/>
    </ligand>
</feature>
<comment type="catalytic activity">
    <reaction evidence="16 17 19">
        <text>(6S)-NADPHX + ADP = AMP + phosphate + NADPH + H(+)</text>
        <dbReference type="Rhea" id="RHEA:32235"/>
        <dbReference type="ChEBI" id="CHEBI:15378"/>
        <dbReference type="ChEBI" id="CHEBI:43474"/>
        <dbReference type="ChEBI" id="CHEBI:57783"/>
        <dbReference type="ChEBI" id="CHEBI:64076"/>
        <dbReference type="ChEBI" id="CHEBI:456215"/>
        <dbReference type="ChEBI" id="CHEBI:456216"/>
        <dbReference type="EC" id="4.2.1.136"/>
    </reaction>
</comment>
<evidence type="ECO:0000256" key="1">
    <source>
        <dbReference type="ARBA" id="ARBA00000013"/>
    </source>
</evidence>
<evidence type="ECO:0000256" key="15">
    <source>
        <dbReference type="ARBA" id="ARBA00048238"/>
    </source>
</evidence>
<dbReference type="Pfam" id="PF03853">
    <property type="entry name" value="YjeF_N"/>
    <property type="match status" value="1"/>
</dbReference>
<evidence type="ECO:0000256" key="14">
    <source>
        <dbReference type="ARBA" id="ARBA00025153"/>
    </source>
</evidence>
<dbReference type="EC" id="4.2.1.136" evidence="19"/>
<evidence type="ECO:0000256" key="13">
    <source>
        <dbReference type="ARBA" id="ARBA00023268"/>
    </source>
</evidence>
<evidence type="ECO:0000256" key="17">
    <source>
        <dbReference type="HAMAP-Rule" id="MF_01965"/>
    </source>
</evidence>
<dbReference type="NCBIfam" id="TIGR00197">
    <property type="entry name" value="yjeF_nterm"/>
    <property type="match status" value="1"/>
</dbReference>
<evidence type="ECO:0000256" key="5">
    <source>
        <dbReference type="ARBA" id="ARBA00022723"/>
    </source>
</evidence>
<accession>A0ABW5PV01</accession>
<keyword evidence="6 17" id="KW-0547">Nucleotide-binding</keyword>
<dbReference type="PANTHER" id="PTHR12592">
    <property type="entry name" value="ATP-DEPENDENT (S)-NAD(P)H-HYDRATE DEHYDRATASE FAMILY MEMBER"/>
    <property type="match status" value="1"/>
</dbReference>
<dbReference type="CDD" id="cd01171">
    <property type="entry name" value="YXKO-related"/>
    <property type="match status" value="1"/>
</dbReference>
<feature type="binding site" evidence="18">
    <location>
        <begin position="57"/>
        <end position="61"/>
    </location>
    <ligand>
        <name>(6S)-NADPHX</name>
        <dbReference type="ChEBI" id="CHEBI:64076"/>
    </ligand>
</feature>
<evidence type="ECO:0000256" key="19">
    <source>
        <dbReference type="PIRNR" id="PIRNR017184"/>
    </source>
</evidence>
<dbReference type="InterPro" id="IPR030677">
    <property type="entry name" value="Nnr"/>
</dbReference>
<dbReference type="PROSITE" id="PS51385">
    <property type="entry name" value="YJEF_N"/>
    <property type="match status" value="1"/>
</dbReference>
<evidence type="ECO:0000259" key="21">
    <source>
        <dbReference type="PROSITE" id="PS51385"/>
    </source>
</evidence>
<dbReference type="PANTHER" id="PTHR12592:SF0">
    <property type="entry name" value="ATP-DEPENDENT (S)-NAD(P)H-HYDRATE DEHYDRATASE"/>
    <property type="match status" value="1"/>
</dbReference>
<dbReference type="InterPro" id="IPR029056">
    <property type="entry name" value="Ribokinase-like"/>
</dbReference>
<dbReference type="Gene3D" id="3.40.1190.20">
    <property type="match status" value="1"/>
</dbReference>
<evidence type="ECO:0000256" key="12">
    <source>
        <dbReference type="ARBA" id="ARBA00023239"/>
    </source>
</evidence>
<comment type="subunit">
    <text evidence="17">Homotetramer.</text>
</comment>
<dbReference type="EC" id="5.1.99.6" evidence="19"/>
<feature type="domain" description="YjeF C-terminal" evidence="20">
    <location>
        <begin position="226"/>
        <end position="504"/>
    </location>
</feature>
<protein>
    <recommendedName>
        <fullName evidence="19">Bifunctional NAD(P)H-hydrate repair enzyme</fullName>
    </recommendedName>
    <alternativeName>
        <fullName evidence="19">Nicotinamide nucleotide repair protein</fullName>
    </alternativeName>
    <domain>
        <recommendedName>
            <fullName evidence="19">ADP-dependent (S)-NAD(P)H-hydrate dehydratase</fullName>
            <ecNumber evidence="19">4.2.1.136</ecNumber>
        </recommendedName>
        <alternativeName>
            <fullName evidence="19">ADP-dependent NAD(P)HX dehydratase</fullName>
        </alternativeName>
    </domain>
    <domain>
        <recommendedName>
            <fullName evidence="19">NAD(P)H-hydrate epimerase</fullName>
            <ecNumber evidence="19">5.1.99.6</ecNumber>
        </recommendedName>
    </domain>
</protein>
<dbReference type="HAMAP" id="MF_01965">
    <property type="entry name" value="NADHX_dehydratase"/>
    <property type="match status" value="1"/>
</dbReference>
<dbReference type="RefSeq" id="WP_379559794.1">
    <property type="nucleotide sequence ID" value="NZ_JBHUMX010000001.1"/>
</dbReference>
<feature type="binding site" evidence="17">
    <location>
        <position position="443"/>
    </location>
    <ligand>
        <name>AMP</name>
        <dbReference type="ChEBI" id="CHEBI:456215"/>
    </ligand>
</feature>
<dbReference type="EMBL" id="JBHUMX010000001">
    <property type="protein sequence ID" value="MFD2627194.1"/>
    <property type="molecule type" value="Genomic_DNA"/>
</dbReference>
<comment type="catalytic activity">
    <reaction evidence="15 17 19">
        <text>(6S)-NADHX + ADP = AMP + phosphate + NADH + H(+)</text>
        <dbReference type="Rhea" id="RHEA:32223"/>
        <dbReference type="ChEBI" id="CHEBI:15378"/>
        <dbReference type="ChEBI" id="CHEBI:43474"/>
        <dbReference type="ChEBI" id="CHEBI:57945"/>
        <dbReference type="ChEBI" id="CHEBI:64074"/>
        <dbReference type="ChEBI" id="CHEBI:456215"/>
        <dbReference type="ChEBI" id="CHEBI:456216"/>
        <dbReference type="EC" id="4.2.1.136"/>
    </reaction>
</comment>
<evidence type="ECO:0000259" key="20">
    <source>
        <dbReference type="PROSITE" id="PS51383"/>
    </source>
</evidence>
<dbReference type="SUPFAM" id="SSF53613">
    <property type="entry name" value="Ribokinase-like"/>
    <property type="match status" value="1"/>
</dbReference>
<comment type="function">
    <text evidence="14 19">Bifunctional enzyme that catalyzes the epimerization of the S- and R-forms of NAD(P)HX and the dehydration of the S-form of NAD(P)HX at the expense of ADP, which is converted to AMP. This allows the repair of both epimers of NAD(P)HX, a damaged form of NAD(P)H that is a result of enzymatic or heat-dependent hydration.</text>
</comment>
<feature type="binding site" evidence="18">
    <location>
        <position position="126"/>
    </location>
    <ligand>
        <name>K(+)</name>
        <dbReference type="ChEBI" id="CHEBI:29103"/>
    </ligand>
</feature>
<comment type="similarity">
    <text evidence="18">Belongs to the NnrE/AIBP family.</text>
</comment>
<comment type="similarity">
    <text evidence="3 19">In the N-terminal section; belongs to the NnrE/AIBP family.</text>
</comment>
<dbReference type="PIRSF" id="PIRSF017184">
    <property type="entry name" value="Nnr"/>
    <property type="match status" value="1"/>
</dbReference>
<evidence type="ECO:0000256" key="3">
    <source>
        <dbReference type="ARBA" id="ARBA00006001"/>
    </source>
</evidence>
<proteinExistence type="inferred from homology"/>
<evidence type="ECO:0000313" key="22">
    <source>
        <dbReference type="EMBL" id="MFD2627194.1"/>
    </source>
</evidence>
<keyword evidence="11 18" id="KW-0413">Isomerase</keyword>
<name>A0ABW5PV01_9BACI</name>
<keyword evidence="23" id="KW-1185">Reference proteome</keyword>
<dbReference type="HAMAP" id="MF_01966">
    <property type="entry name" value="NADHX_epimerase"/>
    <property type="match status" value="1"/>
</dbReference>
<comment type="caution">
    <text evidence="18">Lacks conserved residue(s) required for the propagation of feature annotation.</text>
</comment>
<feature type="binding site" evidence="18">
    <location>
        <position position="162"/>
    </location>
    <ligand>
        <name>K(+)</name>
        <dbReference type="ChEBI" id="CHEBI:29103"/>
    </ligand>
</feature>
<feature type="binding site" evidence="18">
    <location>
        <begin position="130"/>
        <end position="136"/>
    </location>
    <ligand>
        <name>(6S)-NADPHX</name>
        <dbReference type="ChEBI" id="CHEBI:64076"/>
    </ligand>
</feature>
<evidence type="ECO:0000256" key="18">
    <source>
        <dbReference type="HAMAP-Rule" id="MF_01966"/>
    </source>
</evidence>
<comment type="cofactor">
    <cofactor evidence="18 19">
        <name>K(+)</name>
        <dbReference type="ChEBI" id="CHEBI:29103"/>
    </cofactor>
    <text evidence="18 19">Binds 1 potassium ion per subunit.</text>
</comment>
<evidence type="ECO:0000256" key="10">
    <source>
        <dbReference type="ARBA" id="ARBA00023027"/>
    </source>
</evidence>
<evidence type="ECO:0000256" key="16">
    <source>
        <dbReference type="ARBA" id="ARBA00049209"/>
    </source>
</evidence>
<comment type="similarity">
    <text evidence="4 19">In the C-terminal section; belongs to the NnrD/CARKD family.</text>
</comment>
<dbReference type="InterPro" id="IPR004443">
    <property type="entry name" value="YjeF_N_dom"/>
</dbReference>
<dbReference type="Gene3D" id="3.40.50.10260">
    <property type="entry name" value="YjeF N-terminal domain"/>
    <property type="match status" value="1"/>
</dbReference>
<comment type="function">
    <text evidence="18">Catalyzes the epimerization of the S- and R-forms of NAD(P)HX, a damaged form of NAD(P)H that is a result of enzymatic or heat-dependent hydration. This is a prerequisite for the S-specific NAD(P)H-hydrate dehydratase to allow the repair of both epimers of NAD(P)HX.</text>
</comment>
<keyword evidence="5 18" id="KW-0479">Metal-binding</keyword>
<evidence type="ECO:0000256" key="7">
    <source>
        <dbReference type="ARBA" id="ARBA00022840"/>
    </source>
</evidence>
<evidence type="ECO:0000256" key="2">
    <source>
        <dbReference type="ARBA" id="ARBA00000909"/>
    </source>
</evidence>
<dbReference type="InterPro" id="IPR000631">
    <property type="entry name" value="CARKD"/>
</dbReference>
<dbReference type="SUPFAM" id="SSF64153">
    <property type="entry name" value="YjeF N-terminal domain-like"/>
    <property type="match status" value="1"/>
</dbReference>
<keyword evidence="12 17" id="KW-0456">Lyase</keyword>
<dbReference type="PROSITE" id="PS01050">
    <property type="entry name" value="YJEF_C_2"/>
    <property type="match status" value="1"/>
</dbReference>
<comment type="catalytic activity">
    <reaction evidence="1 18 19">
        <text>(6R)-NADHX = (6S)-NADHX</text>
        <dbReference type="Rhea" id="RHEA:32215"/>
        <dbReference type="ChEBI" id="CHEBI:64074"/>
        <dbReference type="ChEBI" id="CHEBI:64075"/>
        <dbReference type="EC" id="5.1.99.6"/>
    </reaction>
</comment>
<evidence type="ECO:0000313" key="23">
    <source>
        <dbReference type="Proteomes" id="UP001597451"/>
    </source>
</evidence>
<dbReference type="Pfam" id="PF01256">
    <property type="entry name" value="Carb_kinase"/>
    <property type="match status" value="1"/>
</dbReference>
<dbReference type="InterPro" id="IPR036652">
    <property type="entry name" value="YjeF_N_dom_sf"/>
</dbReference>
<feature type="binding site" evidence="18">
    <location>
        <position position="159"/>
    </location>
    <ligand>
        <name>(6S)-NADPHX</name>
        <dbReference type="ChEBI" id="CHEBI:64076"/>
    </ligand>
</feature>
<feature type="binding site" evidence="17">
    <location>
        <begin position="414"/>
        <end position="418"/>
    </location>
    <ligand>
        <name>AMP</name>
        <dbReference type="ChEBI" id="CHEBI:456215"/>
    </ligand>
</feature>
<keyword evidence="7 17" id="KW-0067">ATP-binding</keyword>
<dbReference type="InterPro" id="IPR017953">
    <property type="entry name" value="Carbohydrate_kinase_pred_CS"/>
</dbReference>
<evidence type="ECO:0000256" key="6">
    <source>
        <dbReference type="ARBA" id="ARBA00022741"/>
    </source>
</evidence>
<dbReference type="NCBIfam" id="TIGR00196">
    <property type="entry name" value="yjeF_cterm"/>
    <property type="match status" value="1"/>
</dbReference>
<comment type="catalytic activity">
    <reaction evidence="2 18 19">
        <text>(6R)-NADPHX = (6S)-NADPHX</text>
        <dbReference type="Rhea" id="RHEA:32227"/>
        <dbReference type="ChEBI" id="CHEBI:64076"/>
        <dbReference type="ChEBI" id="CHEBI:64077"/>
        <dbReference type="EC" id="5.1.99.6"/>
    </reaction>
</comment>
<dbReference type="Proteomes" id="UP001597451">
    <property type="component" value="Unassembled WGS sequence"/>
</dbReference>
<gene>
    <name evidence="17" type="primary">nnrD</name>
    <name evidence="18" type="synonym">nnrE</name>
    <name evidence="22" type="ORF">ACFSUN_00150</name>
</gene>
<keyword evidence="8 17" id="KW-0521">NADP</keyword>
<keyword evidence="10 17" id="KW-0520">NAD</keyword>
<evidence type="ECO:0000256" key="11">
    <source>
        <dbReference type="ARBA" id="ARBA00023235"/>
    </source>
</evidence>
<keyword evidence="9 18" id="KW-0630">Potassium</keyword>
<sequence length="505" mass="55119">MYIVTAEEMYGIDQFSMKHTGVEASILMENAGREIAQRIMDMVGFEQSILVLAGSGNNGGDGFVIARTLRNMGYQASVLQVVDDEKITGHAAYHKHLYQKCDGIVDPLDKGREIIERLDKEVVVVDAMVGIGVKGMLRDPLHSIVTQLNQLENLTISVDIPSGLPADEGEADFIAVQASHTFMIGAIKQTAFVQHTAPYYGEWDCLDIGFPTRAFEQLENERKIWTEKEFQHTFPKRSAYDHKGDHGKGLIIGGSANMPGALGLTTRAALRSGAGLVTAGTTDKVIQRIATFCPEATFLTLPEENDHLQYNDEIEYAKFDAVALGIGMGREATSRPIIRQAASSKLPLIIDGDGLTHLKEDLTVLDGKEEPVILTPHPGEMAMLLELSIKDVLMRPFYYAKKFAEDYNVYVVLKGAFTIITTPEGKQAVNVSGNAGLAKGGSGDVLTGIILTMIMQKQSIFEGLCNACFIHGKSADLLVQGQHSEHDLLASDVIEGVSLVYRTFL</sequence>
<dbReference type="PROSITE" id="PS51383">
    <property type="entry name" value="YJEF_C_3"/>
    <property type="match status" value="1"/>
</dbReference>
<comment type="cofactor">
    <cofactor evidence="17">
        <name>Mg(2+)</name>
        <dbReference type="ChEBI" id="CHEBI:18420"/>
    </cofactor>
</comment>
<feature type="binding site" evidence="17">
    <location>
        <position position="261"/>
    </location>
    <ligand>
        <name>(6S)-NADPHX</name>
        <dbReference type="ChEBI" id="CHEBI:64076"/>
    </ligand>
</feature>
<feature type="domain" description="YjeF N-terminal" evidence="21">
    <location>
        <begin position="9"/>
        <end position="216"/>
    </location>
</feature>
<comment type="caution">
    <text evidence="22">The sequence shown here is derived from an EMBL/GenBank/DDBJ whole genome shotgun (WGS) entry which is preliminary data.</text>
</comment>
<keyword evidence="13" id="KW-0511">Multifunctional enzyme</keyword>
<organism evidence="22 23">
    <name type="scientific">Oceanobacillus kapialis</name>
    <dbReference type="NCBI Taxonomy" id="481353"/>
    <lineage>
        <taxon>Bacteria</taxon>
        <taxon>Bacillati</taxon>
        <taxon>Bacillota</taxon>
        <taxon>Bacilli</taxon>
        <taxon>Bacillales</taxon>
        <taxon>Bacillaceae</taxon>
        <taxon>Oceanobacillus</taxon>
    </lineage>
</organism>
<evidence type="ECO:0000256" key="9">
    <source>
        <dbReference type="ARBA" id="ARBA00022958"/>
    </source>
</evidence>
<evidence type="ECO:0000256" key="4">
    <source>
        <dbReference type="ARBA" id="ARBA00009524"/>
    </source>
</evidence>
<evidence type="ECO:0000256" key="8">
    <source>
        <dbReference type="ARBA" id="ARBA00022857"/>
    </source>
</evidence>
<feature type="binding site" evidence="17">
    <location>
        <position position="327"/>
    </location>
    <ligand>
        <name>(6S)-NADPHX</name>
        <dbReference type="ChEBI" id="CHEBI:64076"/>
    </ligand>
</feature>
<feature type="binding site" evidence="17">
    <location>
        <position position="377"/>
    </location>
    <ligand>
        <name>(6S)-NADPHX</name>
        <dbReference type="ChEBI" id="CHEBI:64076"/>
    </ligand>
</feature>
<reference evidence="23" key="1">
    <citation type="journal article" date="2019" name="Int. J. Syst. Evol. Microbiol.">
        <title>The Global Catalogue of Microorganisms (GCM) 10K type strain sequencing project: providing services to taxonomists for standard genome sequencing and annotation.</title>
        <authorList>
            <consortium name="The Broad Institute Genomics Platform"/>
            <consortium name="The Broad Institute Genome Sequencing Center for Infectious Disease"/>
            <person name="Wu L."/>
            <person name="Ma J."/>
        </authorList>
    </citation>
    <scope>NUCLEOTIDE SEQUENCE [LARGE SCALE GENOMIC DNA]</scope>
    <source>
        <strain evidence="23">TISTR 1858</strain>
    </source>
</reference>
<comment type="similarity">
    <text evidence="17">Belongs to the NnrD/CARKD family.</text>
</comment>